<evidence type="ECO:0000259" key="6">
    <source>
        <dbReference type="PROSITE" id="PS51186"/>
    </source>
</evidence>
<dbReference type="AlphaFoldDB" id="A0AAW3JQQ4"/>
<dbReference type="InterPro" id="IPR016181">
    <property type="entry name" value="Acyl_CoA_acyltransferase"/>
</dbReference>
<organism evidence="7 8">
    <name type="scientific">Butyribacter intestini</name>
    <dbReference type="NCBI Taxonomy" id="1703332"/>
    <lineage>
        <taxon>Bacteria</taxon>
        <taxon>Bacillati</taxon>
        <taxon>Bacillota</taxon>
        <taxon>Clostridia</taxon>
        <taxon>Lachnospirales</taxon>
        <taxon>Lachnospiraceae</taxon>
        <taxon>Butyribacter</taxon>
    </lineage>
</organism>
<dbReference type="EMBL" id="LLKB01000006">
    <property type="protein sequence ID" value="KQC84423.1"/>
    <property type="molecule type" value="Genomic_DNA"/>
</dbReference>
<dbReference type="PANTHER" id="PTHR46193:SF18">
    <property type="entry name" value="HEXITOL PHOSPHATASE B"/>
    <property type="match status" value="1"/>
</dbReference>
<protein>
    <recommendedName>
        <fullName evidence="6">N-acetyltransferase domain-containing protein</fullName>
    </recommendedName>
</protein>
<dbReference type="SFLD" id="SFLDS00003">
    <property type="entry name" value="Haloacid_Dehalogenase"/>
    <property type="match status" value="1"/>
</dbReference>
<dbReference type="Pfam" id="PF13302">
    <property type="entry name" value="Acetyltransf_3"/>
    <property type="match status" value="1"/>
</dbReference>
<dbReference type="PROSITE" id="PS51186">
    <property type="entry name" value="GNAT"/>
    <property type="match status" value="1"/>
</dbReference>
<dbReference type="InterPro" id="IPR041492">
    <property type="entry name" value="HAD_2"/>
</dbReference>
<evidence type="ECO:0000256" key="2">
    <source>
        <dbReference type="ARBA" id="ARBA00006171"/>
    </source>
</evidence>
<dbReference type="RefSeq" id="WP_055946135.1">
    <property type="nucleotide sequence ID" value="NZ_JAQDCV010000003.1"/>
</dbReference>
<dbReference type="Gene3D" id="3.40.630.30">
    <property type="match status" value="1"/>
</dbReference>
<dbReference type="SFLD" id="SFLDG01135">
    <property type="entry name" value="C1.5.6:_HAD__Beta-PGM__Phospha"/>
    <property type="match status" value="1"/>
</dbReference>
<evidence type="ECO:0000256" key="3">
    <source>
        <dbReference type="ARBA" id="ARBA00022723"/>
    </source>
</evidence>
<dbReference type="Pfam" id="PF13419">
    <property type="entry name" value="HAD_2"/>
    <property type="match status" value="1"/>
</dbReference>
<dbReference type="PRINTS" id="PR00413">
    <property type="entry name" value="HADHALOGNASE"/>
</dbReference>
<dbReference type="NCBIfam" id="TIGR01549">
    <property type="entry name" value="HAD-SF-IA-v1"/>
    <property type="match status" value="1"/>
</dbReference>
<name>A0AAW3JQQ4_9FIRM</name>
<dbReference type="InterPro" id="IPR000182">
    <property type="entry name" value="GNAT_dom"/>
</dbReference>
<dbReference type="InterPro" id="IPR051600">
    <property type="entry name" value="Beta-PGM-like"/>
</dbReference>
<feature type="domain" description="N-acetyltransferase" evidence="6">
    <location>
        <begin position="234"/>
        <end position="393"/>
    </location>
</feature>
<dbReference type="GO" id="GO:0016747">
    <property type="term" value="F:acyltransferase activity, transferring groups other than amino-acyl groups"/>
    <property type="evidence" value="ECO:0007669"/>
    <property type="project" value="InterPro"/>
</dbReference>
<keyword evidence="3" id="KW-0479">Metal-binding</keyword>
<accession>A0AAW3JQQ4</accession>
<dbReference type="InterPro" id="IPR023214">
    <property type="entry name" value="HAD_sf"/>
</dbReference>
<dbReference type="InterPro" id="IPR006439">
    <property type="entry name" value="HAD-SF_hydro_IA"/>
</dbReference>
<sequence>MLKTIIFDMDGVIIDSEPQHAKAAVRTFKELGADVDIEYCYSFIGSSTKKMAETAIKDFSLDISTDELLEKLNKTKKEMHEKEGYIAVPGVIELIKRLYRDGIQLAIASSSSPKEIETVVKKLGIKKYFEKLVSASQVKHPKPAPDTFLLALEKLGASLEDTVIIEDSENGVKAAKECNVTCIGFSSPDAVKPQNLYKADVLIESFDSIDKTFIENTLLRSHGKPITIASTKRLIIRELAVSDIPQIYTIYSDPQVRKYIDNIDDYLDAEIEKQKAYIQKVYSFYGYGLWGVFGKTSKKLIGRCGFENETIDGKDEIMLSYLLDSEHWGYGYALECCEAALRYAKENLDMNRIVVVIDHDNSRSIKTAEKLGFKYEKDVVFNDKDRKLFSIQL</sequence>
<gene>
    <name evidence="7" type="ORF">APZ18_14075</name>
</gene>
<comment type="caution">
    <text evidence="7">The sequence shown here is derived from an EMBL/GenBank/DDBJ whole genome shotgun (WGS) entry which is preliminary data.</text>
</comment>
<keyword evidence="8" id="KW-1185">Reference proteome</keyword>
<reference evidence="7 8" key="1">
    <citation type="submission" date="2015-10" db="EMBL/GenBank/DDBJ databases">
        <title>Butyribacter intestini gen. nov., sp. nov., a butyric acid-producing bacterium of the family Lachnospiraceae isolated from the human faeces.</title>
        <authorList>
            <person name="Zou Y."/>
            <person name="Xue W."/>
            <person name="Luo G."/>
            <person name="Lv M."/>
        </authorList>
    </citation>
    <scope>NUCLEOTIDE SEQUENCE [LARGE SCALE GENOMIC DNA]</scope>
    <source>
        <strain evidence="7 8">TF01-11</strain>
    </source>
</reference>
<dbReference type="SFLD" id="SFLDG01129">
    <property type="entry name" value="C1.5:_HAD__Beta-PGM__Phosphata"/>
    <property type="match status" value="1"/>
</dbReference>
<evidence type="ECO:0000256" key="4">
    <source>
        <dbReference type="ARBA" id="ARBA00022842"/>
    </source>
</evidence>
<dbReference type="Gene3D" id="3.40.50.1000">
    <property type="entry name" value="HAD superfamily/HAD-like"/>
    <property type="match status" value="1"/>
</dbReference>
<evidence type="ECO:0000313" key="7">
    <source>
        <dbReference type="EMBL" id="KQC84423.1"/>
    </source>
</evidence>
<evidence type="ECO:0000313" key="8">
    <source>
        <dbReference type="Proteomes" id="UP000050833"/>
    </source>
</evidence>
<dbReference type="InterPro" id="IPR036412">
    <property type="entry name" value="HAD-like_sf"/>
</dbReference>
<dbReference type="GO" id="GO:0046872">
    <property type="term" value="F:metal ion binding"/>
    <property type="evidence" value="ECO:0007669"/>
    <property type="project" value="UniProtKB-KW"/>
</dbReference>
<dbReference type="Proteomes" id="UP000050833">
    <property type="component" value="Unassembled WGS sequence"/>
</dbReference>
<dbReference type="Gene3D" id="1.10.150.240">
    <property type="entry name" value="Putative phosphatase, domain 2"/>
    <property type="match status" value="1"/>
</dbReference>
<dbReference type="SUPFAM" id="SSF56784">
    <property type="entry name" value="HAD-like"/>
    <property type="match status" value="1"/>
</dbReference>
<dbReference type="PANTHER" id="PTHR46193">
    <property type="entry name" value="6-PHOSPHOGLUCONATE PHOSPHATASE"/>
    <property type="match status" value="1"/>
</dbReference>
<keyword evidence="4" id="KW-0460">Magnesium</keyword>
<dbReference type="NCBIfam" id="TIGR01509">
    <property type="entry name" value="HAD-SF-IA-v3"/>
    <property type="match status" value="1"/>
</dbReference>
<comment type="similarity">
    <text evidence="2">Belongs to the HAD-like hydrolase superfamily. CbbY/CbbZ/Gph/YieH family.</text>
</comment>
<keyword evidence="5" id="KW-0119">Carbohydrate metabolism</keyword>
<dbReference type="SUPFAM" id="SSF55729">
    <property type="entry name" value="Acyl-CoA N-acyltransferases (Nat)"/>
    <property type="match status" value="1"/>
</dbReference>
<dbReference type="InterPro" id="IPR023198">
    <property type="entry name" value="PGP-like_dom2"/>
</dbReference>
<proteinExistence type="inferred from homology"/>
<evidence type="ECO:0000256" key="1">
    <source>
        <dbReference type="ARBA" id="ARBA00001946"/>
    </source>
</evidence>
<evidence type="ECO:0000256" key="5">
    <source>
        <dbReference type="ARBA" id="ARBA00023277"/>
    </source>
</evidence>
<comment type="cofactor">
    <cofactor evidence="1">
        <name>Mg(2+)</name>
        <dbReference type="ChEBI" id="CHEBI:18420"/>
    </cofactor>
</comment>